<feature type="domain" description="RNA polymerase sigma factor 70 region 4 type 2" evidence="6">
    <location>
        <begin position="118"/>
        <end position="167"/>
    </location>
</feature>
<dbReference type="Proteomes" id="UP000233535">
    <property type="component" value="Unassembled WGS sequence"/>
</dbReference>
<dbReference type="Gene3D" id="1.10.1740.10">
    <property type="match status" value="1"/>
</dbReference>
<evidence type="ECO:0000313" key="7">
    <source>
        <dbReference type="EMBL" id="PKQ62293.1"/>
    </source>
</evidence>
<dbReference type="Gene3D" id="1.10.10.10">
    <property type="entry name" value="Winged helix-like DNA-binding domain superfamily/Winged helix DNA-binding domain"/>
    <property type="match status" value="1"/>
</dbReference>
<evidence type="ECO:0000259" key="5">
    <source>
        <dbReference type="Pfam" id="PF04542"/>
    </source>
</evidence>
<dbReference type="SUPFAM" id="SSF88946">
    <property type="entry name" value="Sigma2 domain of RNA polymerase sigma factors"/>
    <property type="match status" value="1"/>
</dbReference>
<evidence type="ECO:0000256" key="4">
    <source>
        <dbReference type="ARBA" id="ARBA00023163"/>
    </source>
</evidence>
<dbReference type="AlphaFoldDB" id="A0A2N3HW86"/>
<protein>
    <submittedName>
        <fullName evidence="7">RNA polymerase subunit sigma-70</fullName>
    </submittedName>
</protein>
<dbReference type="SUPFAM" id="SSF88659">
    <property type="entry name" value="Sigma3 and sigma4 domains of RNA polymerase sigma factors"/>
    <property type="match status" value="1"/>
</dbReference>
<dbReference type="InterPro" id="IPR014284">
    <property type="entry name" value="RNA_pol_sigma-70_dom"/>
</dbReference>
<dbReference type="GO" id="GO:0006352">
    <property type="term" value="P:DNA-templated transcription initiation"/>
    <property type="evidence" value="ECO:0007669"/>
    <property type="project" value="InterPro"/>
</dbReference>
<sequence length="187" mass="21664">MENHQLNQIIKDCTKGKSKAQEFLYVEYAPKMLGVCLRYSKDSAEAEDTLQDGFIKIFQHIKSYQFKGSFEGWMRRIMVNTALEKFRKAKKIPLVEETMDATDDDDDNYSESEISIDVLLNMVQELPDRYRMVFSLYVLDGYPHNEIAEVMNVTVGTSKSNLARARAILKQKVRDYLGVKENNLRVC</sequence>
<keyword evidence="3" id="KW-0731">Sigma factor</keyword>
<proteinExistence type="inferred from homology"/>
<dbReference type="Pfam" id="PF08281">
    <property type="entry name" value="Sigma70_r4_2"/>
    <property type="match status" value="1"/>
</dbReference>
<dbReference type="InterPro" id="IPR013325">
    <property type="entry name" value="RNA_pol_sigma_r2"/>
</dbReference>
<dbReference type="InterPro" id="IPR007627">
    <property type="entry name" value="RNA_pol_sigma70_r2"/>
</dbReference>
<keyword evidence="8" id="KW-1185">Reference proteome</keyword>
<dbReference type="InterPro" id="IPR039425">
    <property type="entry name" value="RNA_pol_sigma-70-like"/>
</dbReference>
<evidence type="ECO:0000259" key="6">
    <source>
        <dbReference type="Pfam" id="PF08281"/>
    </source>
</evidence>
<dbReference type="PANTHER" id="PTHR43133">
    <property type="entry name" value="RNA POLYMERASE ECF-TYPE SIGMA FACTO"/>
    <property type="match status" value="1"/>
</dbReference>
<dbReference type="InterPro" id="IPR036388">
    <property type="entry name" value="WH-like_DNA-bd_sf"/>
</dbReference>
<dbReference type="InterPro" id="IPR013324">
    <property type="entry name" value="RNA_pol_sigma_r3/r4-like"/>
</dbReference>
<reference evidence="7 8" key="1">
    <citation type="journal article" date="2017" name="Front. Microbiol.">
        <title>Labilibaculum manganireducens gen. nov., sp. nov. and Labilibaculum filiforme sp. nov., Novel Bacteroidetes Isolated from Subsurface Sediments of the Baltic Sea.</title>
        <authorList>
            <person name="Vandieken V."/>
            <person name="Marshall I.P."/>
            <person name="Niemann H."/>
            <person name="Engelen B."/>
            <person name="Cypionka H."/>
        </authorList>
    </citation>
    <scope>NUCLEOTIDE SEQUENCE [LARGE SCALE GENOMIC DNA]</scope>
    <source>
        <strain evidence="7 8">59.16B</strain>
    </source>
</reference>
<evidence type="ECO:0000256" key="3">
    <source>
        <dbReference type="ARBA" id="ARBA00023082"/>
    </source>
</evidence>
<dbReference type="InterPro" id="IPR013249">
    <property type="entry name" value="RNA_pol_sigma70_r4_t2"/>
</dbReference>
<dbReference type="GO" id="GO:0016987">
    <property type="term" value="F:sigma factor activity"/>
    <property type="evidence" value="ECO:0007669"/>
    <property type="project" value="UniProtKB-KW"/>
</dbReference>
<comment type="caution">
    <text evidence="7">The sequence shown here is derived from an EMBL/GenBank/DDBJ whole genome shotgun (WGS) entry which is preliminary data.</text>
</comment>
<dbReference type="PANTHER" id="PTHR43133:SF46">
    <property type="entry name" value="RNA POLYMERASE SIGMA-70 FACTOR ECF SUBFAMILY"/>
    <property type="match status" value="1"/>
</dbReference>
<name>A0A2N3HW86_9BACT</name>
<evidence type="ECO:0000313" key="8">
    <source>
        <dbReference type="Proteomes" id="UP000233535"/>
    </source>
</evidence>
<dbReference type="NCBIfam" id="TIGR02937">
    <property type="entry name" value="sigma70-ECF"/>
    <property type="match status" value="1"/>
</dbReference>
<evidence type="ECO:0000256" key="1">
    <source>
        <dbReference type="ARBA" id="ARBA00010641"/>
    </source>
</evidence>
<keyword evidence="2" id="KW-0805">Transcription regulation</keyword>
<feature type="domain" description="RNA polymerase sigma-70 region 2" evidence="5">
    <location>
        <begin position="24"/>
        <end position="91"/>
    </location>
</feature>
<gene>
    <name evidence="7" type="ORF">BZG02_13345</name>
</gene>
<evidence type="ECO:0000256" key="2">
    <source>
        <dbReference type="ARBA" id="ARBA00023015"/>
    </source>
</evidence>
<accession>A0A2N3HW86</accession>
<dbReference type="EMBL" id="MVDD01000009">
    <property type="protein sequence ID" value="PKQ62293.1"/>
    <property type="molecule type" value="Genomic_DNA"/>
</dbReference>
<dbReference type="Pfam" id="PF04542">
    <property type="entry name" value="Sigma70_r2"/>
    <property type="match status" value="1"/>
</dbReference>
<keyword evidence="4" id="KW-0804">Transcription</keyword>
<comment type="similarity">
    <text evidence="1">Belongs to the sigma-70 factor family. ECF subfamily.</text>
</comment>
<dbReference type="CDD" id="cd06171">
    <property type="entry name" value="Sigma70_r4"/>
    <property type="match status" value="1"/>
</dbReference>
<dbReference type="GO" id="GO:0003677">
    <property type="term" value="F:DNA binding"/>
    <property type="evidence" value="ECO:0007669"/>
    <property type="project" value="InterPro"/>
</dbReference>
<organism evidence="7 8">
    <name type="scientific">Labilibaculum filiforme</name>
    <dbReference type="NCBI Taxonomy" id="1940526"/>
    <lineage>
        <taxon>Bacteria</taxon>
        <taxon>Pseudomonadati</taxon>
        <taxon>Bacteroidota</taxon>
        <taxon>Bacteroidia</taxon>
        <taxon>Marinilabiliales</taxon>
        <taxon>Marinifilaceae</taxon>
        <taxon>Labilibaculum</taxon>
    </lineage>
</organism>